<evidence type="ECO:0000313" key="3">
    <source>
        <dbReference type="EMBL" id="ETW35031.1"/>
    </source>
</evidence>
<dbReference type="OrthoDB" id="444265at2759"/>
<feature type="compositionally biased region" description="Basic residues" evidence="1">
    <location>
        <begin position="41"/>
        <end position="55"/>
    </location>
</feature>
<dbReference type="PANTHER" id="PTHR23308">
    <property type="entry name" value="NUCLEAR INHIBITOR OF PROTEIN PHOSPHATASE-1"/>
    <property type="match status" value="1"/>
</dbReference>
<dbReference type="Gene3D" id="2.60.200.20">
    <property type="match status" value="1"/>
</dbReference>
<protein>
    <recommendedName>
        <fullName evidence="2">FHA domain-containing protein</fullName>
    </recommendedName>
</protein>
<accession>A0A024W4D3</accession>
<dbReference type="InterPro" id="IPR008984">
    <property type="entry name" value="SMAD_FHA_dom_sf"/>
</dbReference>
<feature type="compositionally biased region" description="Basic and acidic residues" evidence="1">
    <location>
        <begin position="59"/>
        <end position="83"/>
    </location>
</feature>
<dbReference type="InterPro" id="IPR000253">
    <property type="entry name" value="FHA_dom"/>
</dbReference>
<feature type="domain" description="FHA" evidence="2">
    <location>
        <begin position="242"/>
        <end position="296"/>
    </location>
</feature>
<dbReference type="FunFam" id="2.60.200.20:FF:000056">
    <property type="entry name" value="Putative fork head domain protein"/>
    <property type="match status" value="1"/>
</dbReference>
<reference evidence="3 4" key="2">
    <citation type="submission" date="2013-02" db="EMBL/GenBank/DDBJ databases">
        <title>The Genome Sequence of Plasmodium falciparum Tanzania (2000708).</title>
        <authorList>
            <consortium name="The Broad Institute Genome Sequencing Platform"/>
            <consortium name="The Broad Institute Genome Sequencing Center for Infectious Disease"/>
            <person name="Neafsey D."/>
            <person name="Cheeseman I."/>
            <person name="Volkman S."/>
            <person name="Adams J."/>
            <person name="Walker B."/>
            <person name="Young S.K."/>
            <person name="Zeng Q."/>
            <person name="Gargeya S."/>
            <person name="Fitzgerald M."/>
            <person name="Haas B."/>
            <person name="Abouelleil A."/>
            <person name="Alvarado L."/>
            <person name="Arachchi H.M."/>
            <person name="Berlin A.M."/>
            <person name="Chapman S.B."/>
            <person name="Dewar J."/>
            <person name="Goldberg J."/>
            <person name="Griggs A."/>
            <person name="Gujja S."/>
            <person name="Hansen M."/>
            <person name="Howarth C."/>
            <person name="Imamovic A."/>
            <person name="Larimer J."/>
            <person name="McCowan C."/>
            <person name="Murphy C."/>
            <person name="Neiman D."/>
            <person name="Pearson M."/>
            <person name="Priest M."/>
            <person name="Roberts A."/>
            <person name="Saif S."/>
            <person name="Shea T."/>
            <person name="Sisk P."/>
            <person name="Sykes S."/>
            <person name="Wortman J."/>
            <person name="Nusbaum C."/>
            <person name="Birren B."/>
        </authorList>
    </citation>
    <scope>NUCLEOTIDE SEQUENCE [LARGE SCALE GENOMIC DNA]</scope>
    <source>
        <strain evidence="4">Tanzania (2000708)</strain>
    </source>
</reference>
<sequence length="329" mass="39416">MDKIYILKKSSEHTRTSKDNSYYDSKRKYRNITSEDEEMKHHKTVDHNARKKSKSSKILVDKYSSDVENDKKGVEEKYKDKNKNSYQTLKKNDNNINEKEYDKNRSSISHYHNKDKYNKYDKYGKQNHNIRYNEQDIKRKSTKHYEKENFNNTHKGKNKNEKDEEQSEEEKEKKNVQKKETQNFNPSGLLAQEKIYKNGIEMKYTESIDAEKPDKKWRLYMFKDSNNNEPQKILHIHDKSYYLIGKEQLAVDIQLNNISISKQHAVIQFKKHESKILPFLLDLNSTNGTYINNEKIQPNKYYELRETDIIRFGSSNREFVLLHDTCQAD</sequence>
<dbReference type="Pfam" id="PF00498">
    <property type="entry name" value="FHA"/>
    <property type="match status" value="1"/>
</dbReference>
<gene>
    <name evidence="3" type="ORF">PFTANZ_04284</name>
</gene>
<feature type="compositionally biased region" description="Basic and acidic residues" evidence="1">
    <location>
        <begin position="131"/>
        <end position="149"/>
    </location>
</feature>
<evidence type="ECO:0000313" key="4">
    <source>
        <dbReference type="Proteomes" id="UP000030708"/>
    </source>
</evidence>
<dbReference type="InterPro" id="IPR050923">
    <property type="entry name" value="Cell_Proc_Reg/RNA_Proc"/>
</dbReference>
<dbReference type="eggNOG" id="KOG1882">
    <property type="taxonomic scope" value="Eukaryota"/>
</dbReference>
<dbReference type="AlphaFoldDB" id="A0A024W4D3"/>
<feature type="region of interest" description="Disordered" evidence="1">
    <location>
        <begin position="1"/>
        <end position="185"/>
    </location>
</feature>
<feature type="compositionally biased region" description="Basic and acidic residues" evidence="1">
    <location>
        <begin position="112"/>
        <end position="124"/>
    </location>
</feature>
<dbReference type="CDD" id="cd22676">
    <property type="entry name" value="FHA_SNIP1_DDL-like"/>
    <property type="match status" value="1"/>
</dbReference>
<name>A0A024W4D3_PLAFA</name>
<feature type="compositionally biased region" description="Basic and acidic residues" evidence="1">
    <location>
        <begin position="1"/>
        <end position="18"/>
    </location>
</feature>
<dbReference type="PROSITE" id="PS50006">
    <property type="entry name" value="FHA_DOMAIN"/>
    <property type="match status" value="1"/>
</dbReference>
<proteinExistence type="predicted"/>
<organism evidence="3 4">
    <name type="scientific">Plasmodium falciparum Tanzania</name>
    <name type="common">2000708</name>
    <dbReference type="NCBI Taxonomy" id="1036725"/>
    <lineage>
        <taxon>Eukaryota</taxon>
        <taxon>Sar</taxon>
        <taxon>Alveolata</taxon>
        <taxon>Apicomplexa</taxon>
        <taxon>Aconoidasida</taxon>
        <taxon>Haemosporida</taxon>
        <taxon>Plasmodiidae</taxon>
        <taxon>Plasmodium</taxon>
        <taxon>Plasmodium (Laverania)</taxon>
    </lineage>
</organism>
<feature type="compositionally biased region" description="Basic and acidic residues" evidence="1">
    <location>
        <begin position="90"/>
        <end position="105"/>
    </location>
</feature>
<evidence type="ECO:0000256" key="1">
    <source>
        <dbReference type="SAM" id="MobiDB-lite"/>
    </source>
</evidence>
<reference evidence="3 4" key="1">
    <citation type="submission" date="2013-02" db="EMBL/GenBank/DDBJ databases">
        <title>The Genome Annotation of Plasmodium falciparum Tanzania (2000708).</title>
        <authorList>
            <consortium name="The Broad Institute Genome Sequencing Platform"/>
            <consortium name="The Broad Institute Genome Sequencing Center for Infectious Disease"/>
            <person name="Neafsey D."/>
            <person name="Hoffman S."/>
            <person name="Volkman S."/>
            <person name="Rosenthal P."/>
            <person name="Walker B."/>
            <person name="Young S.K."/>
            <person name="Zeng Q."/>
            <person name="Gargeya S."/>
            <person name="Fitzgerald M."/>
            <person name="Haas B."/>
            <person name="Abouelleil A."/>
            <person name="Allen A.W."/>
            <person name="Alvarado L."/>
            <person name="Arachchi H.M."/>
            <person name="Berlin A.M."/>
            <person name="Chapman S.B."/>
            <person name="Gainer-Dewar J."/>
            <person name="Goldberg J."/>
            <person name="Griggs A."/>
            <person name="Gujja S."/>
            <person name="Hansen M."/>
            <person name="Howarth C."/>
            <person name="Imamovic A."/>
            <person name="Ireland A."/>
            <person name="Larimer J."/>
            <person name="McCowan C."/>
            <person name="Murphy C."/>
            <person name="Pearson M."/>
            <person name="Poon T.W."/>
            <person name="Priest M."/>
            <person name="Roberts A."/>
            <person name="Saif S."/>
            <person name="Shea T."/>
            <person name="Sisk P."/>
            <person name="Sykes S."/>
            <person name="Wortman J."/>
            <person name="Nusbaum C."/>
            <person name="Birren B."/>
        </authorList>
    </citation>
    <scope>NUCLEOTIDE SEQUENCE [LARGE SCALE GENOMIC DNA]</scope>
    <source>
        <strain evidence="4">Tanzania (2000708)</strain>
    </source>
</reference>
<dbReference type="SUPFAM" id="SSF49879">
    <property type="entry name" value="SMAD/FHA domain"/>
    <property type="match status" value="1"/>
</dbReference>
<dbReference type="Proteomes" id="UP000030708">
    <property type="component" value="Unassembled WGS sequence"/>
</dbReference>
<dbReference type="SMART" id="SM00240">
    <property type="entry name" value="FHA"/>
    <property type="match status" value="1"/>
</dbReference>
<evidence type="ECO:0000259" key="2">
    <source>
        <dbReference type="PROSITE" id="PS50006"/>
    </source>
</evidence>
<feature type="compositionally biased region" description="Basic and acidic residues" evidence="1">
    <location>
        <begin position="170"/>
        <end position="181"/>
    </location>
</feature>
<dbReference type="EMBL" id="KI926497">
    <property type="protein sequence ID" value="ETW35031.1"/>
    <property type="molecule type" value="Genomic_DNA"/>
</dbReference>